<comment type="similarity">
    <text evidence="6">Belongs to the ABC transporter superfamily. Sulfate/tungstate importer (TC 3.A.1.6) family.</text>
</comment>
<dbReference type="SMART" id="SM00382">
    <property type="entry name" value="AAA"/>
    <property type="match status" value="1"/>
</dbReference>
<dbReference type="Gene3D" id="3.40.50.300">
    <property type="entry name" value="P-loop containing nucleotide triphosphate hydrolases"/>
    <property type="match status" value="1"/>
</dbReference>
<evidence type="ECO:0000256" key="8">
    <source>
        <dbReference type="ARBA" id="ARBA00039025"/>
    </source>
</evidence>
<dbReference type="PANTHER" id="PTHR42781">
    <property type="entry name" value="SPERMIDINE/PUTRESCINE IMPORT ATP-BINDING PROTEIN POTA"/>
    <property type="match status" value="1"/>
</dbReference>
<evidence type="ECO:0000256" key="2">
    <source>
        <dbReference type="ARBA" id="ARBA00022448"/>
    </source>
</evidence>
<dbReference type="GO" id="GO:1901238">
    <property type="term" value="F:ABC-type tungstate transporter activity"/>
    <property type="evidence" value="ECO:0007669"/>
    <property type="project" value="UniProtKB-EC"/>
</dbReference>
<sequence>MTDKVVEVGNLKKSFGDVVALKDVTFDVERAQTYVLLGPSGCGKSTTLEIIAGLQEPDEGSVRIMGKEMKGVPPQERPTTTAFQSWALFPHKTVGENVAFGLRMKNVPEDEIKKRVSETLKLVGLAGYEDRYPPGLSGGEKQRVSFARTLVPEPEVVLLDEPLSNLDRKLREDMRVLLTEILDDLSMTSTYVTHDQQEAFTLGDKIAVMGQGIISQEGGPEDLYETPANPHVASFIGDSNILEGVIEKETDEEIEAYIESLDKSIKLVKKGEVEEEDKVKIYIRPSTIEILSKETKEEDNKLKILFMRKIFQGDDLRYLLEMEEGREIIVDSEKYIEIEEGEELLIKIPKECIYFSTES</sequence>
<dbReference type="AlphaFoldDB" id="A0A133VG54"/>
<dbReference type="PROSITE" id="PS00211">
    <property type="entry name" value="ABC_TRANSPORTER_1"/>
    <property type="match status" value="1"/>
</dbReference>
<comment type="subcellular location">
    <subcellularLocation>
        <location evidence="1">Cell membrane</location>
        <topology evidence="1">Peripheral membrane protein</topology>
    </subcellularLocation>
</comment>
<keyword evidence="4" id="KW-0547">Nucleotide-binding</keyword>
<keyword evidence="5" id="KW-0067">ATP-binding</keyword>
<dbReference type="InterPro" id="IPR003593">
    <property type="entry name" value="AAA+_ATPase"/>
</dbReference>
<proteinExistence type="inferred from homology"/>
<evidence type="ECO:0000256" key="11">
    <source>
        <dbReference type="ARBA" id="ARBA00057369"/>
    </source>
</evidence>
<comment type="caution">
    <text evidence="13">The sequence shown here is derived from an EMBL/GenBank/DDBJ whole genome shotgun (WGS) entry which is preliminary data.</text>
</comment>
<feature type="domain" description="ABC transporter" evidence="12">
    <location>
        <begin position="6"/>
        <end position="236"/>
    </location>
</feature>
<accession>A0A133VG54</accession>
<evidence type="ECO:0000256" key="6">
    <source>
        <dbReference type="ARBA" id="ARBA00038307"/>
    </source>
</evidence>
<dbReference type="SUPFAM" id="SSF50331">
    <property type="entry name" value="MOP-like"/>
    <property type="match status" value="1"/>
</dbReference>
<dbReference type="PANTHER" id="PTHR42781:SF4">
    <property type="entry name" value="SPERMIDINE_PUTRESCINE IMPORT ATP-BINDING PROTEIN POTA"/>
    <property type="match status" value="1"/>
</dbReference>
<comment type="subunit">
    <text evidence="7">The complex is composed of two ATP-binding proteins (WtpC), two transmembrane proteins (WtpB) and a solute-binding protein (WtpA).</text>
</comment>
<dbReference type="GO" id="GO:0005524">
    <property type="term" value="F:ATP binding"/>
    <property type="evidence" value="ECO:0007669"/>
    <property type="project" value="UniProtKB-KW"/>
</dbReference>
<evidence type="ECO:0000256" key="9">
    <source>
        <dbReference type="ARBA" id="ARBA00041133"/>
    </source>
</evidence>
<dbReference type="Pfam" id="PF00005">
    <property type="entry name" value="ABC_tran"/>
    <property type="match status" value="1"/>
</dbReference>
<dbReference type="EMBL" id="LHYC01000016">
    <property type="protein sequence ID" value="KXB05419.1"/>
    <property type="molecule type" value="Genomic_DNA"/>
</dbReference>
<dbReference type="PROSITE" id="PS50893">
    <property type="entry name" value="ABC_TRANSPORTER_2"/>
    <property type="match status" value="1"/>
</dbReference>
<organism evidence="13 14">
    <name type="scientific">candidate division MSBL1 archaeon SCGC-AAA382A03</name>
    <dbReference type="NCBI Taxonomy" id="1698278"/>
    <lineage>
        <taxon>Archaea</taxon>
        <taxon>Methanobacteriati</taxon>
        <taxon>Methanobacteriota</taxon>
        <taxon>candidate division MSBL1</taxon>
    </lineage>
</organism>
<keyword evidence="14" id="KW-1185">Reference proteome</keyword>
<dbReference type="GO" id="GO:0005886">
    <property type="term" value="C:plasma membrane"/>
    <property type="evidence" value="ECO:0007669"/>
    <property type="project" value="UniProtKB-SubCell"/>
</dbReference>
<evidence type="ECO:0000256" key="7">
    <source>
        <dbReference type="ARBA" id="ARBA00038781"/>
    </source>
</evidence>
<dbReference type="InterPro" id="IPR027417">
    <property type="entry name" value="P-loop_NTPase"/>
</dbReference>
<evidence type="ECO:0000313" key="14">
    <source>
        <dbReference type="Proteomes" id="UP000070549"/>
    </source>
</evidence>
<evidence type="ECO:0000256" key="4">
    <source>
        <dbReference type="ARBA" id="ARBA00022741"/>
    </source>
</evidence>
<evidence type="ECO:0000256" key="10">
    <source>
        <dbReference type="ARBA" id="ARBA00047936"/>
    </source>
</evidence>
<dbReference type="EC" id="7.3.2.6" evidence="8"/>
<dbReference type="SUPFAM" id="SSF52540">
    <property type="entry name" value="P-loop containing nucleoside triphosphate hydrolases"/>
    <property type="match status" value="1"/>
</dbReference>
<reference evidence="13 14" key="1">
    <citation type="journal article" date="2016" name="Sci. Rep.">
        <title>Metabolic traits of an uncultured archaeal lineage -MSBL1- from brine pools of the Red Sea.</title>
        <authorList>
            <person name="Mwirichia R."/>
            <person name="Alam I."/>
            <person name="Rashid M."/>
            <person name="Vinu M."/>
            <person name="Ba-Alawi W."/>
            <person name="Anthony Kamau A."/>
            <person name="Kamanda Ngugi D."/>
            <person name="Goker M."/>
            <person name="Klenk H.P."/>
            <person name="Bajic V."/>
            <person name="Stingl U."/>
        </authorList>
    </citation>
    <scope>NUCLEOTIDE SEQUENCE [LARGE SCALE GENOMIC DNA]</scope>
    <source>
        <strain evidence="13">SCGC-AAA382A03</strain>
    </source>
</reference>
<keyword evidence="2" id="KW-0813">Transport</keyword>
<dbReference type="InterPro" id="IPR003439">
    <property type="entry name" value="ABC_transporter-like_ATP-bd"/>
</dbReference>
<comment type="function">
    <text evidence="11">Part of the ABC transporter complex WtpABC involved in molybdate/tungstate import. Responsible for energy coupling to the transport system.</text>
</comment>
<dbReference type="Gene3D" id="2.40.50.100">
    <property type="match status" value="1"/>
</dbReference>
<dbReference type="FunFam" id="3.40.50.300:FF:000425">
    <property type="entry name" value="Probable ABC transporter, ATP-binding subunit"/>
    <property type="match status" value="1"/>
</dbReference>
<dbReference type="InterPro" id="IPR017871">
    <property type="entry name" value="ABC_transporter-like_CS"/>
</dbReference>
<keyword evidence="3" id="KW-0500">Molybdenum</keyword>
<dbReference type="InterPro" id="IPR008995">
    <property type="entry name" value="Mo/tungstate-bd_C_term_dom"/>
</dbReference>
<evidence type="ECO:0000256" key="3">
    <source>
        <dbReference type="ARBA" id="ARBA00022505"/>
    </source>
</evidence>
<gene>
    <name evidence="13" type="ORF">AKJ49_00865</name>
</gene>
<evidence type="ECO:0000259" key="12">
    <source>
        <dbReference type="PROSITE" id="PS50893"/>
    </source>
</evidence>
<evidence type="ECO:0000256" key="5">
    <source>
        <dbReference type="ARBA" id="ARBA00022840"/>
    </source>
</evidence>
<dbReference type="InterPro" id="IPR050093">
    <property type="entry name" value="ABC_SmlMolc_Importer"/>
</dbReference>
<evidence type="ECO:0000313" key="13">
    <source>
        <dbReference type="EMBL" id="KXB05419.1"/>
    </source>
</evidence>
<protein>
    <recommendedName>
        <fullName evidence="9">Molybdate/tungstate import ATP-binding protein WtpC</fullName>
        <ecNumber evidence="8">7.3.2.6</ecNumber>
    </recommendedName>
</protein>
<dbReference type="Proteomes" id="UP000070549">
    <property type="component" value="Unassembled WGS sequence"/>
</dbReference>
<dbReference type="GO" id="GO:0016887">
    <property type="term" value="F:ATP hydrolysis activity"/>
    <property type="evidence" value="ECO:0007669"/>
    <property type="project" value="InterPro"/>
</dbReference>
<evidence type="ECO:0000256" key="1">
    <source>
        <dbReference type="ARBA" id="ARBA00004202"/>
    </source>
</evidence>
<comment type="catalytic activity">
    <reaction evidence="10">
        <text>tungstate(in) + ATP + H2O = tungstate(out) + ADP + phosphate + H(+)</text>
        <dbReference type="Rhea" id="RHEA:35027"/>
        <dbReference type="ChEBI" id="CHEBI:15377"/>
        <dbReference type="ChEBI" id="CHEBI:15378"/>
        <dbReference type="ChEBI" id="CHEBI:30616"/>
        <dbReference type="ChEBI" id="CHEBI:43474"/>
        <dbReference type="ChEBI" id="CHEBI:46502"/>
        <dbReference type="ChEBI" id="CHEBI:456216"/>
        <dbReference type="EC" id="7.3.2.6"/>
    </reaction>
</comment>
<name>A0A133VG54_9EURY</name>